<reference evidence="8 9" key="1">
    <citation type="journal article" date="2019" name="Int. J. Syst. Evol. Microbiol.">
        <title>The Global Catalogue of Microorganisms (GCM) 10K type strain sequencing project: providing services to taxonomists for standard genome sequencing and annotation.</title>
        <authorList>
            <consortium name="The Broad Institute Genomics Platform"/>
            <consortium name="The Broad Institute Genome Sequencing Center for Infectious Disease"/>
            <person name="Wu L."/>
            <person name="Ma J."/>
        </authorList>
    </citation>
    <scope>NUCLEOTIDE SEQUENCE [LARGE SCALE GENOMIC DNA]</scope>
    <source>
        <strain evidence="8 9">JCM 16002</strain>
    </source>
</reference>
<evidence type="ECO:0000256" key="1">
    <source>
        <dbReference type="ARBA" id="ARBA00003818"/>
    </source>
</evidence>
<accession>A0ABN2INH3</accession>
<dbReference type="InterPro" id="IPR037455">
    <property type="entry name" value="LucA/IucC-like"/>
</dbReference>
<organism evidence="8 9">
    <name type="scientific">Dietzia cercidiphylli</name>
    <dbReference type="NCBI Taxonomy" id="498199"/>
    <lineage>
        <taxon>Bacteria</taxon>
        <taxon>Bacillati</taxon>
        <taxon>Actinomycetota</taxon>
        <taxon>Actinomycetes</taxon>
        <taxon>Mycobacteriales</taxon>
        <taxon>Dietziaceae</taxon>
        <taxon>Dietzia</taxon>
    </lineage>
</organism>
<evidence type="ECO:0000259" key="7">
    <source>
        <dbReference type="SMART" id="SM01006"/>
    </source>
</evidence>
<evidence type="ECO:0000256" key="2">
    <source>
        <dbReference type="ARBA" id="ARBA00005102"/>
    </source>
</evidence>
<evidence type="ECO:0000313" key="9">
    <source>
        <dbReference type="Proteomes" id="UP001500383"/>
    </source>
</evidence>
<dbReference type="PANTHER" id="PTHR34384:SF6">
    <property type="entry name" value="STAPHYLOFERRIN B SYNTHASE"/>
    <property type="match status" value="1"/>
</dbReference>
<dbReference type="Pfam" id="PF13523">
    <property type="entry name" value="Acetyltransf_8"/>
    <property type="match status" value="1"/>
</dbReference>
<dbReference type="PANTHER" id="PTHR34384">
    <property type="entry name" value="L-2,3-DIAMINOPROPANOATE--CITRATE LIGASE"/>
    <property type="match status" value="1"/>
</dbReference>
<gene>
    <name evidence="8" type="ORF">GCM10009831_17730</name>
</gene>
<evidence type="ECO:0000256" key="4">
    <source>
        <dbReference type="ARBA" id="ARBA00020586"/>
    </source>
</evidence>
<feature type="compositionally biased region" description="Basic and acidic residues" evidence="6">
    <location>
        <begin position="807"/>
        <end position="839"/>
    </location>
</feature>
<evidence type="ECO:0000313" key="8">
    <source>
        <dbReference type="EMBL" id="GAA1708483.1"/>
    </source>
</evidence>
<dbReference type="Proteomes" id="UP001500383">
    <property type="component" value="Unassembled WGS sequence"/>
</dbReference>
<dbReference type="Gene3D" id="1.10.510.40">
    <property type="match status" value="1"/>
</dbReference>
<dbReference type="InterPro" id="IPR016181">
    <property type="entry name" value="Acyl_CoA_acyltransferase"/>
</dbReference>
<dbReference type="InterPro" id="IPR022770">
    <property type="entry name" value="IucA/IucC-like_C"/>
</dbReference>
<dbReference type="SUPFAM" id="SSF55729">
    <property type="entry name" value="Acyl-CoA N-acyltransferases (Nat)"/>
    <property type="match status" value="1"/>
</dbReference>
<dbReference type="Gene3D" id="3.30.310.280">
    <property type="match status" value="1"/>
</dbReference>
<comment type="function">
    <text evidence="1">Acyltransferase required for the direct transfer of medium- to long-chain fatty acyl moieties from a carrier protein (MbtL) on to the epsilon-amino group of lysine residue in the mycobactin core.</text>
</comment>
<dbReference type="Gene3D" id="3.40.630.30">
    <property type="match status" value="1"/>
</dbReference>
<sequence>MNHHTVSTPAGLVSLSSLSTDADTVGTLHAWLSHPGSAYWGMRHMAPEQISAFFRDWQSSPHRQVHMVRIDGLRVGLAVYYDPAAVELDGSYPHEPGDLGMHLLVAPSRTPVPGTTAAVIGAICETAFGPQGARRVVVEPDIRNTAVHRLNARAGFREGGAVELADKTALLSFCDVGDFRASEIGRTTRAVSSSPPSAGAVPHAHLAGHAMRRAHRHLCAKALAEFSHERLVSPQPTADPDVYEVRAAEERWLFRGRVLPLEHWVVDEGSLRREVAGEPVEPDAPALITALAPVLGIPASLVGVYLEEIAATLGSAAFCLHHRARPVQELAGADLQEVEAAMTEGHPGFVANNGRIGLGLTDRHRYTPEAPATVRLVWLAARRELSHLATVTGLEENEHYRREFDGDDLDRCDTRLRELGLDPDGYRLIPVHPWQWEHKIAVAFGPDLARRDLVHLGESRSEYRPQQSVRTFFDVTRPERGYVKTALAVQNMGFTRGLSPRYMRDTPAVNDWVAGLVAGDPVLRALDFGVLREVAAVGYTGDAYHRAAESGVSDEGPHTKMIAALWRESPVPRLAEGERAFTLASLLHVDLHGCPLVVEHLERSGADARTWLRALLEAYVLPVARCLLAHGLVFMPHGENVIVVIGPDHLPRRVLFKDIGEEVAVVTDRPLPEGIERIRHLVDAETAALSIHTDVMDGVLRHLAAILDESGVLTASEFWDETRRCLLALGGDGDGDGDVDRTEVDEATWQALFAPRFKHSCLNRLQLRDTRQMVDLTDQAGSLQFAGTLANPLASSPTDPAGRAGRTNRDERTGHEGRTRREKRTSREERSEHVGREAGVRNALLDDGARSVS</sequence>
<comment type="caution">
    <text evidence="8">The sequence shown here is derived from an EMBL/GenBank/DDBJ whole genome shotgun (WGS) entry which is preliminary data.</text>
</comment>
<dbReference type="Gene3D" id="6.10.250.3370">
    <property type="match status" value="1"/>
</dbReference>
<name>A0ABN2INH3_9ACTN</name>
<dbReference type="SMART" id="SM01006">
    <property type="entry name" value="AlcB"/>
    <property type="match status" value="1"/>
</dbReference>
<evidence type="ECO:0000256" key="5">
    <source>
        <dbReference type="ARBA" id="ARBA00031122"/>
    </source>
</evidence>
<feature type="region of interest" description="Disordered" evidence="6">
    <location>
        <begin position="789"/>
        <end position="853"/>
    </location>
</feature>
<dbReference type="EMBL" id="BAAAQG010000007">
    <property type="protein sequence ID" value="GAA1708483.1"/>
    <property type="molecule type" value="Genomic_DNA"/>
</dbReference>
<comment type="pathway">
    <text evidence="2">Siderophore biosynthesis; mycobactin biosynthesis.</text>
</comment>
<dbReference type="Pfam" id="PF04183">
    <property type="entry name" value="IucA_IucC"/>
    <property type="match status" value="1"/>
</dbReference>
<dbReference type="InterPro" id="IPR007310">
    <property type="entry name" value="Aerobactin_biosyn_IucA/IucC_N"/>
</dbReference>
<proteinExistence type="inferred from homology"/>
<dbReference type="Pfam" id="PF06276">
    <property type="entry name" value="FhuF"/>
    <property type="match status" value="1"/>
</dbReference>
<protein>
    <recommendedName>
        <fullName evidence="4">Lysine N-acyltransferase MbtK</fullName>
    </recommendedName>
    <alternativeName>
        <fullName evidence="5">Mycobactin synthase protein K</fullName>
    </alternativeName>
</protein>
<keyword evidence="9" id="KW-1185">Reference proteome</keyword>
<evidence type="ECO:0000256" key="3">
    <source>
        <dbReference type="ARBA" id="ARBA00007832"/>
    </source>
</evidence>
<dbReference type="InterPro" id="IPR019432">
    <property type="entry name" value="Acyltransferase_MbtK/IucB-like"/>
</dbReference>
<feature type="domain" description="Acyltransferase MbtK/IucB-like conserved" evidence="7">
    <location>
        <begin position="16"/>
        <end position="64"/>
    </location>
</feature>
<evidence type="ECO:0000256" key="6">
    <source>
        <dbReference type="SAM" id="MobiDB-lite"/>
    </source>
</evidence>
<dbReference type="RefSeq" id="WP_182658052.1">
    <property type="nucleotide sequence ID" value="NZ_BAAAQG010000007.1"/>
</dbReference>
<comment type="similarity">
    <text evidence="3">Belongs to the IucA/IucC family.</text>
</comment>